<name>A0A4D6GY77_HALS9</name>
<dbReference type="EMBL" id="CP038631">
    <property type="protein sequence ID" value="QCC45582.1"/>
    <property type="molecule type" value="Genomic_DNA"/>
</dbReference>
<gene>
    <name evidence="3" type="primary">fxsA</name>
    <name evidence="4" type="ORF">APQ99_00355</name>
    <name evidence="3" type="ORF">HBSAL_09690</name>
</gene>
<protein>
    <submittedName>
        <fullName evidence="3">FxsA domain protein</fullName>
    </submittedName>
    <submittedName>
        <fullName evidence="4">UPF0716 protein FxsA</fullName>
    </submittedName>
</protein>
<dbReference type="PANTHER" id="PTHR35335">
    <property type="entry name" value="UPF0716 PROTEIN FXSA"/>
    <property type="match status" value="1"/>
</dbReference>
<accession>A0A4D6GY77</accession>
<dbReference type="NCBIfam" id="NF008528">
    <property type="entry name" value="PRK11463.1-2"/>
    <property type="match status" value="1"/>
</dbReference>
<feature type="region of interest" description="Disordered" evidence="1">
    <location>
        <begin position="146"/>
        <end position="185"/>
    </location>
</feature>
<dbReference type="AlphaFoldDB" id="A0A4D6GY77"/>
<feature type="transmembrane region" description="Helical" evidence="2">
    <location>
        <begin position="29"/>
        <end position="49"/>
    </location>
</feature>
<sequence length="185" mass="19150">MPRFRSVFLALLVVPLVDAVFLVFVAGELGWQLTVALVVLTALLGTLFVRAEGRATLSRLQASVARGDPPTNELVDGGLLIAAGAFLLTPGLVTDALGFLIVIPVTRVAFRWGVKRYVTPKLDAKTGGFVSGNVYTFGFPGGDGGAGGDPRSGFGGGAGDGDDDTINLGDDAYDVSFEDDADGDQ</sequence>
<dbReference type="EMBL" id="VRYN01000001">
    <property type="protein sequence ID" value="TYO81845.1"/>
    <property type="molecule type" value="Genomic_DNA"/>
</dbReference>
<organism evidence="3 5">
    <name type="scientific">Halobacterium salinarum (strain ATCC 33171 / DSM 3754 / JCM 8978 / NBRC 102687 / NCIMB 764 / 91-R6)</name>
    <dbReference type="NCBI Taxonomy" id="2597657"/>
    <lineage>
        <taxon>Archaea</taxon>
        <taxon>Methanobacteriati</taxon>
        <taxon>Methanobacteriota</taxon>
        <taxon>Stenosarchaea group</taxon>
        <taxon>Halobacteria</taxon>
        <taxon>Halobacteriales</taxon>
        <taxon>Halobacteriaceae</taxon>
        <taxon>Halobacterium</taxon>
    </lineage>
</organism>
<evidence type="ECO:0000256" key="2">
    <source>
        <dbReference type="SAM" id="Phobius"/>
    </source>
</evidence>
<reference evidence="3" key="3">
    <citation type="journal article" name="MicrobiologyOpen">
        <title>Whole-genome comparison between the type strain of Halobacterium salinarum (DSM 3754(T)) and the laboratory strains R1 and NRC-1.</title>
        <authorList>
            <person name="Pfeiffer F."/>
            <person name="Losensky G."/>
            <person name="Marchfelder A."/>
            <person name="Habermann B."/>
            <person name="Dyall-Smith M."/>
        </authorList>
    </citation>
    <scope>NUCLEOTIDE SEQUENCE</scope>
    <source>
        <strain evidence="3">91-R6</strain>
    </source>
</reference>
<dbReference type="Proteomes" id="UP000296216">
    <property type="component" value="Chromosome"/>
</dbReference>
<dbReference type="InterPro" id="IPR007313">
    <property type="entry name" value="FxsA"/>
</dbReference>
<evidence type="ECO:0000313" key="3">
    <source>
        <dbReference type="EMBL" id="QCC45582.1"/>
    </source>
</evidence>
<reference evidence="4 6" key="2">
    <citation type="submission" date="2019-07" db="EMBL/GenBank/DDBJ databases">
        <title>Genomic Encyclopedia of Archaeal and Bacterial Type Strains, Phase II (KMG-II): from individual species to whole genera.</title>
        <authorList>
            <person name="Goeker M."/>
        </authorList>
    </citation>
    <scope>NUCLEOTIDE SEQUENCE [LARGE SCALE GENOMIC DNA]</scope>
    <source>
        <strain evidence="4 6">DSM 3754</strain>
    </source>
</reference>
<dbReference type="Pfam" id="PF04186">
    <property type="entry name" value="FxsA"/>
    <property type="match status" value="1"/>
</dbReference>
<dbReference type="Proteomes" id="UP000323075">
    <property type="component" value="Unassembled WGS sequence"/>
</dbReference>
<proteinExistence type="predicted"/>
<keyword evidence="2" id="KW-0812">Transmembrane</keyword>
<dbReference type="PANTHER" id="PTHR35335:SF1">
    <property type="entry name" value="UPF0716 PROTEIN FXSA"/>
    <property type="match status" value="1"/>
</dbReference>
<dbReference type="GO" id="GO:0016020">
    <property type="term" value="C:membrane"/>
    <property type="evidence" value="ECO:0007669"/>
    <property type="project" value="InterPro"/>
</dbReference>
<dbReference type="RefSeq" id="WP_010903399.1">
    <property type="nucleotide sequence ID" value="NZ_VRYN01000001.1"/>
</dbReference>
<reference evidence="3 5" key="1">
    <citation type="journal article" date="2019" name="Microbiol. Resour. Announc.">
        <title>The Genome Sequence of the Halobacterium salinarum Type Strain Is Closely Related to That of Laboratory Strains NRC-1 and R1.</title>
        <authorList>
            <person name="Pfeiffer F."/>
            <person name="Marchfelder A."/>
            <person name="Habermann B."/>
            <person name="Dyall-Smith M.L."/>
        </authorList>
    </citation>
    <scope>NUCLEOTIDE SEQUENCE [LARGE SCALE GENOMIC DNA]</scope>
    <source>
        <strain evidence="3">91-R6</strain>
        <strain evidence="5">ATCC 33171 / DSM 3754 / JCM 8978 / NBRC 102687 / NCIMB 764 / 91-R6</strain>
    </source>
</reference>
<feature type="compositionally biased region" description="Acidic residues" evidence="1">
    <location>
        <begin position="160"/>
        <end position="185"/>
    </location>
</feature>
<evidence type="ECO:0000256" key="1">
    <source>
        <dbReference type="SAM" id="MobiDB-lite"/>
    </source>
</evidence>
<keyword evidence="2" id="KW-0472">Membrane</keyword>
<evidence type="ECO:0000313" key="5">
    <source>
        <dbReference type="Proteomes" id="UP000296216"/>
    </source>
</evidence>
<evidence type="ECO:0000313" key="6">
    <source>
        <dbReference type="Proteomes" id="UP000323075"/>
    </source>
</evidence>
<feature type="compositionally biased region" description="Gly residues" evidence="1">
    <location>
        <begin position="146"/>
        <end position="159"/>
    </location>
</feature>
<evidence type="ECO:0000313" key="4">
    <source>
        <dbReference type="EMBL" id="TYO81845.1"/>
    </source>
</evidence>
<dbReference type="GeneID" id="68694520"/>
<keyword evidence="2" id="KW-1133">Transmembrane helix</keyword>